<organism evidence="4 5">
    <name type="scientific">Cladophialophora bantiana (strain ATCC 10958 / CBS 173.52 / CDC B-1940 / NIH 8579)</name>
    <name type="common">Xylohypha bantiana</name>
    <dbReference type="NCBI Taxonomy" id="1442370"/>
    <lineage>
        <taxon>Eukaryota</taxon>
        <taxon>Fungi</taxon>
        <taxon>Dikarya</taxon>
        <taxon>Ascomycota</taxon>
        <taxon>Pezizomycotina</taxon>
        <taxon>Eurotiomycetes</taxon>
        <taxon>Chaetothyriomycetidae</taxon>
        <taxon>Chaetothyriales</taxon>
        <taxon>Herpotrichiellaceae</taxon>
        <taxon>Cladophialophora</taxon>
    </lineage>
</organism>
<dbReference type="EMBL" id="KN846986">
    <property type="protein sequence ID" value="KIW94127.1"/>
    <property type="molecule type" value="Genomic_DNA"/>
</dbReference>
<dbReference type="GO" id="GO:0003677">
    <property type="term" value="F:DNA binding"/>
    <property type="evidence" value="ECO:0007669"/>
    <property type="project" value="InterPro"/>
</dbReference>
<dbReference type="PANTHER" id="PTHR47425:SF3">
    <property type="entry name" value="ZN(II)2CYS6 TRANSCRIPTION FACTOR (EUROFUNG)"/>
    <property type="match status" value="1"/>
</dbReference>
<dbReference type="GO" id="GO:0008270">
    <property type="term" value="F:zinc ion binding"/>
    <property type="evidence" value="ECO:0007669"/>
    <property type="project" value="InterPro"/>
</dbReference>
<dbReference type="GeneID" id="27698371"/>
<dbReference type="OrthoDB" id="4158701at2759"/>
<evidence type="ECO:0000256" key="1">
    <source>
        <dbReference type="ARBA" id="ARBA00023242"/>
    </source>
</evidence>
<dbReference type="GO" id="GO:0006351">
    <property type="term" value="P:DNA-templated transcription"/>
    <property type="evidence" value="ECO:0007669"/>
    <property type="project" value="InterPro"/>
</dbReference>
<sequence length="682" mass="76429">MPADLLWRASGVKGERFGATLLELAGLAQIALIIRQNAKSSLGRNMPRVRKEPPSPVAECPAVQSQNYSPTGVSMLRTPDIAMPLDLTLDDDLLQPDFRQGNQQLFADRGDRQSALCEAVSLPPNGGNPEDEGENNATFAEALNAKSPFNNERSFHVGDPQGLVHAVMEICTDQPPTPGTMGTTQKVMPQPKKTWQTNDLVYLQSKGVFSLPTADVCNSLVRDYFEHVHPLVPIIDAGLFLSQYAHNGASSMNLLLLWSVFLAAANFASPEVLQSAGYPSRKALKRAMYTRAKALYDSDYEDDKVCVVQSVTLMGFWYSDVEDRSGPWHWMGIAIGLCQIMGLHRTPPLAPAASTMRLRQRLLRRIWWCCFMRDRWLSLGLGRPTRIDLEDCDVPMPEAEDITKELEQLPAEIANKYMPVAIQEDAVIWVHLIKLSISLGKILRKLYGKSAPNSESDDFQACETELEGCRLAKELEPENNYQSELLRKVQFEMLFEATVIVLHRSRIDFRSLPDDPQNPERADSLGKARAAAVRTNRLIEKLIEMDMVQYLRPMNLTATIPAMQIHLFDCKSRRKLARKLAWSKLGTCMMVVSELRDTYWGANFTLKLFETAQTMLKRSEIQPVTGGSFDGEHHPPASANASNTDTPFEVPEVSVNDHHLSTTSWPMDSSMFYLNEPFTNSL</sequence>
<accession>A0A0D2G6B2</accession>
<protein>
    <recommendedName>
        <fullName evidence="3">Xylanolytic transcriptional activator regulatory domain-containing protein</fullName>
    </recommendedName>
</protein>
<dbReference type="InterPro" id="IPR052761">
    <property type="entry name" value="Fungal_Detox/Toxin_TFs"/>
</dbReference>
<dbReference type="InterPro" id="IPR007219">
    <property type="entry name" value="XnlR_reg_dom"/>
</dbReference>
<dbReference type="RefSeq" id="XP_016620796.1">
    <property type="nucleotide sequence ID" value="XM_016763183.1"/>
</dbReference>
<evidence type="ECO:0000259" key="3">
    <source>
        <dbReference type="SMART" id="SM00906"/>
    </source>
</evidence>
<gene>
    <name evidence="4" type="ORF">Z519_05443</name>
</gene>
<dbReference type="SMART" id="SM00906">
    <property type="entry name" value="Fungal_trans"/>
    <property type="match status" value="1"/>
</dbReference>
<evidence type="ECO:0000256" key="2">
    <source>
        <dbReference type="SAM" id="MobiDB-lite"/>
    </source>
</evidence>
<dbReference type="AlphaFoldDB" id="A0A0D2G6B2"/>
<keyword evidence="5" id="KW-1185">Reference proteome</keyword>
<dbReference type="PANTHER" id="PTHR47425">
    <property type="entry name" value="FARB-RELATED"/>
    <property type="match status" value="1"/>
</dbReference>
<dbReference type="Proteomes" id="UP000053789">
    <property type="component" value="Unassembled WGS sequence"/>
</dbReference>
<dbReference type="VEuPathDB" id="FungiDB:Z519_05443"/>
<evidence type="ECO:0000313" key="4">
    <source>
        <dbReference type="EMBL" id="KIW94127.1"/>
    </source>
</evidence>
<name>A0A0D2G6B2_CLAB1</name>
<evidence type="ECO:0000313" key="5">
    <source>
        <dbReference type="Proteomes" id="UP000053789"/>
    </source>
</evidence>
<proteinExistence type="predicted"/>
<reference evidence="4" key="1">
    <citation type="submission" date="2015-01" db="EMBL/GenBank/DDBJ databases">
        <title>The Genome Sequence of Cladophialophora bantiana CBS 173.52.</title>
        <authorList>
            <consortium name="The Broad Institute Genomics Platform"/>
            <person name="Cuomo C."/>
            <person name="de Hoog S."/>
            <person name="Gorbushina A."/>
            <person name="Stielow B."/>
            <person name="Teixiera M."/>
            <person name="Abouelleil A."/>
            <person name="Chapman S.B."/>
            <person name="Priest M."/>
            <person name="Young S.K."/>
            <person name="Wortman J."/>
            <person name="Nusbaum C."/>
            <person name="Birren B."/>
        </authorList>
    </citation>
    <scope>NUCLEOTIDE SEQUENCE [LARGE SCALE GENOMIC DNA]</scope>
    <source>
        <strain evidence="4">CBS 173.52</strain>
    </source>
</reference>
<feature type="region of interest" description="Disordered" evidence="2">
    <location>
        <begin position="44"/>
        <end position="65"/>
    </location>
</feature>
<keyword evidence="1" id="KW-0539">Nucleus</keyword>
<feature type="region of interest" description="Disordered" evidence="2">
    <location>
        <begin position="623"/>
        <end position="650"/>
    </location>
</feature>
<dbReference type="Pfam" id="PF04082">
    <property type="entry name" value="Fungal_trans"/>
    <property type="match status" value="1"/>
</dbReference>
<dbReference type="CDD" id="cd12148">
    <property type="entry name" value="fungal_TF_MHR"/>
    <property type="match status" value="1"/>
</dbReference>
<feature type="domain" description="Xylanolytic transcriptional activator regulatory" evidence="3">
    <location>
        <begin position="327"/>
        <end position="403"/>
    </location>
</feature>
<dbReference type="HOGENOM" id="CLU_006329_3_0_1"/>